<accession>A0A1H2QX60</accession>
<name>A0A1H2QX60_9RHOB</name>
<evidence type="ECO:0000256" key="1">
    <source>
        <dbReference type="SAM" id="MobiDB-lite"/>
    </source>
</evidence>
<reference evidence="2 3" key="1">
    <citation type="submission" date="2016-10" db="EMBL/GenBank/DDBJ databases">
        <authorList>
            <person name="de Groot N.N."/>
        </authorList>
    </citation>
    <scope>NUCLEOTIDE SEQUENCE [LARGE SCALE GENOMIC DNA]</scope>
    <source>
        <strain evidence="2 3">DSM 17890</strain>
    </source>
</reference>
<dbReference type="EMBL" id="FNMZ01000001">
    <property type="protein sequence ID" value="SDW11039.1"/>
    <property type="molecule type" value="Genomic_DNA"/>
</dbReference>
<protein>
    <recommendedName>
        <fullName evidence="4">DUF3445 domain-containing protein</fullName>
    </recommendedName>
</protein>
<dbReference type="STRING" id="356660.SAMN05444336_101158"/>
<keyword evidence="3" id="KW-1185">Reference proteome</keyword>
<feature type="region of interest" description="Disordered" evidence="1">
    <location>
        <begin position="298"/>
        <end position="324"/>
    </location>
</feature>
<evidence type="ECO:0008006" key="4">
    <source>
        <dbReference type="Google" id="ProtNLM"/>
    </source>
</evidence>
<evidence type="ECO:0000313" key="2">
    <source>
        <dbReference type="EMBL" id="SDW11039.1"/>
    </source>
</evidence>
<dbReference type="AlphaFoldDB" id="A0A1H2QX60"/>
<proteinExistence type="predicted"/>
<sequence length="324" mass="35672">MSDAIGPRDLADRPDWALSHVPVAPFVHPRSAVAPGIAPLDPADWFHVDEDHSGQMRLRDALIAHSPDWAFDTLPEGEAAAAELLEEILIHLGARPDYKVRADGRVRRPDGVEVDTRALPSMAAAGRLVQDDLLIMRKAEGEEEHRLVAGVLCFPAHWTLSEKIGKALLRIHMPVPEYAGDLSRRVQRFFDGVQPGRPLWRGNWHFAGRPDIVTPMREALKTAAGHDRLAENGDDAWLRVERQTVLRLPRSRAVVFGVRTMVSPAEAMSSEQWRGLHATLQALPEELAVRKVSPALRARAAAESGAESGAEPEAEVGAARRPTR</sequence>
<dbReference type="RefSeq" id="WP_092679243.1">
    <property type="nucleotide sequence ID" value="NZ_FNMZ01000001.1"/>
</dbReference>
<dbReference type="Proteomes" id="UP000199118">
    <property type="component" value="Unassembled WGS sequence"/>
</dbReference>
<evidence type="ECO:0000313" key="3">
    <source>
        <dbReference type="Proteomes" id="UP000199118"/>
    </source>
</evidence>
<gene>
    <name evidence="2" type="ORF">SAMN05444336_101158</name>
</gene>
<dbReference type="Pfam" id="PF11927">
    <property type="entry name" value="HODM_asu-like"/>
    <property type="match status" value="1"/>
</dbReference>
<dbReference type="OrthoDB" id="5242510at2"/>
<dbReference type="InterPro" id="IPR021848">
    <property type="entry name" value="HODM_asu-like"/>
</dbReference>
<organism evidence="2 3">
    <name type="scientific">Albimonas donghaensis</name>
    <dbReference type="NCBI Taxonomy" id="356660"/>
    <lineage>
        <taxon>Bacteria</taxon>
        <taxon>Pseudomonadati</taxon>
        <taxon>Pseudomonadota</taxon>
        <taxon>Alphaproteobacteria</taxon>
        <taxon>Rhodobacterales</taxon>
        <taxon>Paracoccaceae</taxon>
        <taxon>Albimonas</taxon>
    </lineage>
</organism>